<gene>
    <name evidence="2" type="ORF">NCGR_LOCUS34595</name>
</gene>
<proteinExistence type="predicted"/>
<evidence type="ECO:0000313" key="2">
    <source>
        <dbReference type="EMBL" id="CAD6250825.1"/>
    </source>
</evidence>
<feature type="domain" description="Glycoside hydrolase family 13 N-terminal" evidence="1">
    <location>
        <begin position="62"/>
        <end position="102"/>
    </location>
</feature>
<evidence type="ECO:0000259" key="1">
    <source>
        <dbReference type="Pfam" id="PF02922"/>
    </source>
</evidence>
<dbReference type="GO" id="GO:0005737">
    <property type="term" value="C:cytoplasm"/>
    <property type="evidence" value="ECO:0007669"/>
    <property type="project" value="TreeGrafter"/>
</dbReference>
<dbReference type="InterPro" id="IPR013783">
    <property type="entry name" value="Ig-like_fold"/>
</dbReference>
<keyword evidence="3" id="KW-1185">Reference proteome</keyword>
<dbReference type="SUPFAM" id="SSF51445">
    <property type="entry name" value="(Trans)glycosidases"/>
    <property type="match status" value="1"/>
</dbReference>
<name>A0A811Q4E9_9POAL</name>
<dbReference type="EMBL" id="CAJGYO010000008">
    <property type="protein sequence ID" value="CAD6250825.1"/>
    <property type="molecule type" value="Genomic_DNA"/>
</dbReference>
<sequence length="366" mass="41537">MCSAGVADDAQALNRVRVVPPPSDGQKIFQIDPMLYSLYRRIRSDIDEHEGGLEAFSRSYEKFGFNRSAEGITYREWAPGALFAALVGDFNNWDPNADRMSKVRMDTPSGIKDSIPAWIKYSVQAPGEIPYDGIYYDPPAEVKYVFKHPQPKRPKSFRIYETHVGMSSPTMLAICNTLGTFSPQEDLKSLIDRAHELGLLVLMDVVHSHASSNTLDGLNGFDGTDTHYFHSGPRGHHWMWDSRLFNYGNWEVLRFLLSNGRWWLEEYKFDGFRFDGVTSMMYTHHGLQVTFTGNFNEYFGFATDVDAVVYLMLVNDLIHGLYPEAVTIGEDVSGMPTFALPVHDGGVGFDYRMHMAVADKWIELLK</sequence>
<protein>
    <recommendedName>
        <fullName evidence="1">Glycoside hydrolase family 13 N-terminal domain-containing protein</fullName>
    </recommendedName>
</protein>
<comment type="caution">
    <text evidence="2">The sequence shown here is derived from an EMBL/GenBank/DDBJ whole genome shotgun (WGS) entry which is preliminary data.</text>
</comment>
<dbReference type="AlphaFoldDB" id="A0A811Q4E9"/>
<dbReference type="InterPro" id="IPR004193">
    <property type="entry name" value="Glyco_hydro_13_N"/>
</dbReference>
<evidence type="ECO:0000313" key="3">
    <source>
        <dbReference type="Proteomes" id="UP000604825"/>
    </source>
</evidence>
<dbReference type="InterPro" id="IPR014756">
    <property type="entry name" value="Ig_E-set"/>
</dbReference>
<dbReference type="PANTHER" id="PTHR43651">
    <property type="entry name" value="1,4-ALPHA-GLUCAN-BRANCHING ENZYME"/>
    <property type="match status" value="1"/>
</dbReference>
<dbReference type="Proteomes" id="UP000604825">
    <property type="component" value="Unassembled WGS sequence"/>
</dbReference>
<dbReference type="OrthoDB" id="196493at2759"/>
<dbReference type="GO" id="GO:0004553">
    <property type="term" value="F:hydrolase activity, hydrolyzing O-glycosyl compounds"/>
    <property type="evidence" value="ECO:0007669"/>
    <property type="project" value="InterPro"/>
</dbReference>
<dbReference type="Pfam" id="PF02922">
    <property type="entry name" value="CBM_48"/>
    <property type="match status" value="1"/>
</dbReference>
<reference evidence="2" key="1">
    <citation type="submission" date="2020-10" db="EMBL/GenBank/DDBJ databases">
        <authorList>
            <person name="Han B."/>
            <person name="Lu T."/>
            <person name="Zhao Q."/>
            <person name="Huang X."/>
            <person name="Zhao Y."/>
        </authorList>
    </citation>
    <scope>NUCLEOTIDE SEQUENCE</scope>
</reference>
<dbReference type="GO" id="GO:0005982">
    <property type="term" value="P:starch metabolic process"/>
    <property type="evidence" value="ECO:0007669"/>
    <property type="project" value="TreeGrafter"/>
</dbReference>
<dbReference type="Gene3D" id="2.60.40.10">
    <property type="entry name" value="Immunoglobulins"/>
    <property type="match status" value="1"/>
</dbReference>
<organism evidence="2 3">
    <name type="scientific">Miscanthus lutarioriparius</name>
    <dbReference type="NCBI Taxonomy" id="422564"/>
    <lineage>
        <taxon>Eukaryota</taxon>
        <taxon>Viridiplantae</taxon>
        <taxon>Streptophyta</taxon>
        <taxon>Embryophyta</taxon>
        <taxon>Tracheophyta</taxon>
        <taxon>Spermatophyta</taxon>
        <taxon>Magnoliopsida</taxon>
        <taxon>Liliopsida</taxon>
        <taxon>Poales</taxon>
        <taxon>Poaceae</taxon>
        <taxon>PACMAD clade</taxon>
        <taxon>Panicoideae</taxon>
        <taxon>Andropogonodae</taxon>
        <taxon>Andropogoneae</taxon>
        <taxon>Saccharinae</taxon>
        <taxon>Miscanthus</taxon>
    </lineage>
</organism>
<dbReference type="InterPro" id="IPR017853">
    <property type="entry name" value="GH"/>
</dbReference>
<dbReference type="Gene3D" id="3.20.20.80">
    <property type="entry name" value="Glycosidases"/>
    <property type="match status" value="1"/>
</dbReference>
<dbReference type="GO" id="GO:0003844">
    <property type="term" value="F:1,4-alpha-glucan branching enzyme activity"/>
    <property type="evidence" value="ECO:0007669"/>
    <property type="project" value="TreeGrafter"/>
</dbReference>
<accession>A0A811Q4E9</accession>
<dbReference type="PANTHER" id="PTHR43651:SF13">
    <property type="entry name" value="1,4-ALPHA-GLUCAN-BRANCHING ENZYME 2, CHLOROPLASTIC_AMYLOPLASTIC"/>
    <property type="match status" value="1"/>
</dbReference>
<dbReference type="SUPFAM" id="SSF81296">
    <property type="entry name" value="E set domains"/>
    <property type="match status" value="1"/>
</dbReference>